<dbReference type="Proteomes" id="UP000712281">
    <property type="component" value="Unassembled WGS sequence"/>
</dbReference>
<name>A0A8S9FRA5_BRACR</name>
<organism evidence="1 2">
    <name type="scientific">Brassica cretica</name>
    <name type="common">Mustard</name>
    <dbReference type="NCBI Taxonomy" id="69181"/>
    <lineage>
        <taxon>Eukaryota</taxon>
        <taxon>Viridiplantae</taxon>
        <taxon>Streptophyta</taxon>
        <taxon>Embryophyta</taxon>
        <taxon>Tracheophyta</taxon>
        <taxon>Spermatophyta</taxon>
        <taxon>Magnoliopsida</taxon>
        <taxon>eudicotyledons</taxon>
        <taxon>Gunneridae</taxon>
        <taxon>Pentapetalae</taxon>
        <taxon>rosids</taxon>
        <taxon>malvids</taxon>
        <taxon>Brassicales</taxon>
        <taxon>Brassicaceae</taxon>
        <taxon>Brassiceae</taxon>
        <taxon>Brassica</taxon>
    </lineage>
</organism>
<comment type="caution">
    <text evidence="1">The sequence shown here is derived from an EMBL/GenBank/DDBJ whole genome shotgun (WGS) entry which is preliminary data.</text>
</comment>
<protein>
    <submittedName>
        <fullName evidence="1">Uncharacterized protein</fullName>
    </submittedName>
</protein>
<sequence length="79" mass="8356">MTGTRLPGERAQAVRSLSSLLNYVRLDPRKGGYVASQGFCSVLEDFVEAVGGFLQVPAAGELLHEFVAENREGGYGPGG</sequence>
<evidence type="ECO:0000313" key="1">
    <source>
        <dbReference type="EMBL" id="KAF2534987.1"/>
    </source>
</evidence>
<dbReference type="EMBL" id="QGKW02002228">
    <property type="protein sequence ID" value="KAF2534987.1"/>
    <property type="molecule type" value="Genomic_DNA"/>
</dbReference>
<evidence type="ECO:0000313" key="2">
    <source>
        <dbReference type="Proteomes" id="UP000712281"/>
    </source>
</evidence>
<dbReference type="AlphaFoldDB" id="A0A8S9FRA5"/>
<reference evidence="1" key="1">
    <citation type="submission" date="2019-12" db="EMBL/GenBank/DDBJ databases">
        <title>Genome sequencing and annotation of Brassica cretica.</title>
        <authorList>
            <person name="Studholme D.J."/>
            <person name="Sarris P.F."/>
        </authorList>
    </citation>
    <scope>NUCLEOTIDE SEQUENCE</scope>
    <source>
        <strain evidence="1">PFS-001/15</strain>
        <tissue evidence="1">Leaf</tissue>
    </source>
</reference>
<accession>A0A8S9FRA5</accession>
<gene>
    <name evidence="1" type="ORF">F2Q68_00020643</name>
</gene>
<proteinExistence type="predicted"/>